<feature type="transmembrane region" description="Helical" evidence="11">
    <location>
        <begin position="85"/>
        <end position="108"/>
    </location>
</feature>
<evidence type="ECO:0000256" key="9">
    <source>
        <dbReference type="ARBA" id="ARBA00031625"/>
    </source>
</evidence>
<dbReference type="InterPro" id="IPR035973">
    <property type="entry name" value="Cyt_c_oxidase_su3-like_sf"/>
</dbReference>
<dbReference type="PANTHER" id="PTHR11403">
    <property type="entry name" value="CYTOCHROME C OXIDASE SUBUNIT III"/>
    <property type="match status" value="1"/>
</dbReference>
<comment type="caution">
    <text evidence="13">The sequence shown here is derived from an EMBL/GenBank/DDBJ whole genome shotgun (WGS) entry which is preliminary data.</text>
</comment>
<comment type="subcellular location">
    <subcellularLocation>
        <location evidence="10">Cell membrane</location>
        <topology evidence="10">Multi-pass membrane protein</topology>
    </subcellularLocation>
    <subcellularLocation>
        <location evidence="1">Membrane</location>
        <topology evidence="1">Multi-pass membrane protein</topology>
    </subcellularLocation>
</comment>
<dbReference type="InterPro" id="IPR033945">
    <property type="entry name" value="Cyt_c_oxase_su3_dom"/>
</dbReference>
<keyword evidence="5" id="KW-1278">Translocase</keyword>
<evidence type="ECO:0000256" key="6">
    <source>
        <dbReference type="ARBA" id="ARBA00022989"/>
    </source>
</evidence>
<sequence length="286" mass="31547">MESTHQEQTHYYVPAPSRWPMVGAVALFFLGLGAAFAVNGKFPGAILLGVGTLILVGMLFGWFGDVIRESLHGSYHGKEDSSFRWGMGWFIFSEVMFFAAFFGALFYVRVISVPTLGDLDYKLLYPDFTASWPLSTGPGITARYGAMEAAGLPLLNTLILLSSGVTVTVAHWGLLRERRGQLVGGLAATVLLGAGFLVLQAVEYRHALTELNLSLGSGAYGMTFYMLTGFHGMHVLLGTLMLSVITIRAARGHFGPTRHFAFEAVAWYWHFVDVVWLLLFVFVYWI</sequence>
<dbReference type="GO" id="GO:0004129">
    <property type="term" value="F:cytochrome-c oxidase activity"/>
    <property type="evidence" value="ECO:0007669"/>
    <property type="project" value="UniProtKB-EC"/>
</dbReference>
<dbReference type="SUPFAM" id="SSF81452">
    <property type="entry name" value="Cytochrome c oxidase subunit III-like"/>
    <property type="match status" value="1"/>
</dbReference>
<evidence type="ECO:0000313" key="13">
    <source>
        <dbReference type="EMBL" id="GGY15492.1"/>
    </source>
</evidence>
<evidence type="ECO:0000256" key="5">
    <source>
        <dbReference type="ARBA" id="ARBA00022967"/>
    </source>
</evidence>
<dbReference type="PROSITE" id="PS50253">
    <property type="entry name" value="COX3"/>
    <property type="match status" value="1"/>
</dbReference>
<keyword evidence="4 10" id="KW-0812">Transmembrane</keyword>
<dbReference type="CDD" id="cd01665">
    <property type="entry name" value="Cyt_c_Oxidase_III"/>
    <property type="match status" value="1"/>
</dbReference>
<proteinExistence type="inferred from homology"/>
<comment type="similarity">
    <text evidence="2 10">Belongs to the cytochrome c oxidase subunit 3 family.</text>
</comment>
<organism evidence="13 14">
    <name type="scientific">Paludibacterium paludis</name>
    <dbReference type="NCBI Taxonomy" id="1225769"/>
    <lineage>
        <taxon>Bacteria</taxon>
        <taxon>Pseudomonadati</taxon>
        <taxon>Pseudomonadota</taxon>
        <taxon>Betaproteobacteria</taxon>
        <taxon>Neisseriales</taxon>
        <taxon>Chromobacteriaceae</taxon>
        <taxon>Paludibacterium</taxon>
    </lineage>
</organism>
<feature type="domain" description="Heme-copper oxidase subunit III family profile" evidence="12">
    <location>
        <begin position="7"/>
        <end position="286"/>
    </location>
</feature>
<keyword evidence="6 11" id="KW-1133">Transmembrane helix</keyword>
<keyword evidence="14" id="KW-1185">Reference proteome</keyword>
<dbReference type="RefSeq" id="WP_189533569.1">
    <property type="nucleotide sequence ID" value="NZ_BMYX01000009.1"/>
</dbReference>
<evidence type="ECO:0000256" key="7">
    <source>
        <dbReference type="ARBA" id="ARBA00023136"/>
    </source>
</evidence>
<dbReference type="InterPro" id="IPR000298">
    <property type="entry name" value="Cyt_c_oxidase-like_su3"/>
</dbReference>
<feature type="transmembrane region" description="Helical" evidence="11">
    <location>
        <begin position="222"/>
        <end position="245"/>
    </location>
</feature>
<protein>
    <recommendedName>
        <fullName evidence="3">cytochrome-c oxidase</fullName>
        <ecNumber evidence="3">7.1.1.9</ecNumber>
    </recommendedName>
    <alternativeName>
        <fullName evidence="8">Cytochrome aa3 subunit 3</fullName>
    </alternativeName>
    <alternativeName>
        <fullName evidence="9">Cytochrome c oxidase polypeptide III</fullName>
    </alternativeName>
</protein>
<dbReference type="Gene3D" id="1.20.120.80">
    <property type="entry name" value="Cytochrome c oxidase, subunit III, four-helix bundle"/>
    <property type="match status" value="1"/>
</dbReference>
<dbReference type="Pfam" id="PF00510">
    <property type="entry name" value="COX3"/>
    <property type="match status" value="1"/>
</dbReference>
<evidence type="ECO:0000313" key="14">
    <source>
        <dbReference type="Proteomes" id="UP000645257"/>
    </source>
</evidence>
<dbReference type="EMBL" id="BMYX01000009">
    <property type="protein sequence ID" value="GGY15492.1"/>
    <property type="molecule type" value="Genomic_DNA"/>
</dbReference>
<dbReference type="EC" id="7.1.1.9" evidence="3"/>
<gene>
    <name evidence="13" type="ORF">GCM10011289_18440</name>
</gene>
<feature type="transmembrane region" description="Helical" evidence="11">
    <location>
        <begin position="154"/>
        <end position="175"/>
    </location>
</feature>
<reference evidence="13" key="2">
    <citation type="submission" date="2020-09" db="EMBL/GenBank/DDBJ databases">
        <authorList>
            <person name="Sun Q."/>
            <person name="Kim S."/>
        </authorList>
    </citation>
    <scope>NUCLEOTIDE SEQUENCE</scope>
    <source>
        <strain evidence="13">KCTC 32182</strain>
    </source>
</reference>
<evidence type="ECO:0000256" key="10">
    <source>
        <dbReference type="RuleBase" id="RU003376"/>
    </source>
</evidence>
<dbReference type="AlphaFoldDB" id="A0A918P2A4"/>
<dbReference type="Gene3D" id="1.10.287.70">
    <property type="match status" value="1"/>
</dbReference>
<evidence type="ECO:0000256" key="1">
    <source>
        <dbReference type="ARBA" id="ARBA00004141"/>
    </source>
</evidence>
<accession>A0A918P2A4</accession>
<evidence type="ECO:0000256" key="8">
    <source>
        <dbReference type="ARBA" id="ARBA00031400"/>
    </source>
</evidence>
<feature type="transmembrane region" description="Helical" evidence="11">
    <location>
        <begin position="44"/>
        <end position="64"/>
    </location>
</feature>
<dbReference type="InterPro" id="IPR024791">
    <property type="entry name" value="Cyt_c/ubiquinol_Oxase_su3"/>
</dbReference>
<reference evidence="13" key="1">
    <citation type="journal article" date="2014" name="Int. J. Syst. Evol. Microbiol.">
        <title>Complete genome sequence of Corynebacterium casei LMG S-19264T (=DSM 44701T), isolated from a smear-ripened cheese.</title>
        <authorList>
            <consortium name="US DOE Joint Genome Institute (JGI-PGF)"/>
            <person name="Walter F."/>
            <person name="Albersmeier A."/>
            <person name="Kalinowski J."/>
            <person name="Ruckert C."/>
        </authorList>
    </citation>
    <scope>NUCLEOTIDE SEQUENCE</scope>
    <source>
        <strain evidence="13">KCTC 32182</strain>
    </source>
</reference>
<dbReference type="GO" id="GO:0005886">
    <property type="term" value="C:plasma membrane"/>
    <property type="evidence" value="ECO:0007669"/>
    <property type="project" value="UniProtKB-SubCell"/>
</dbReference>
<keyword evidence="7 11" id="KW-0472">Membrane</keyword>
<evidence type="ECO:0000256" key="4">
    <source>
        <dbReference type="ARBA" id="ARBA00022692"/>
    </source>
</evidence>
<feature type="transmembrane region" description="Helical" evidence="11">
    <location>
        <begin position="266"/>
        <end position="285"/>
    </location>
</feature>
<feature type="transmembrane region" description="Helical" evidence="11">
    <location>
        <begin position="21"/>
        <end position="38"/>
    </location>
</feature>
<dbReference type="FunFam" id="1.20.120.80:FF:000003">
    <property type="entry name" value="Cytochrome c oxidase subunit 3"/>
    <property type="match status" value="1"/>
</dbReference>
<dbReference type="GO" id="GO:0019646">
    <property type="term" value="P:aerobic electron transport chain"/>
    <property type="evidence" value="ECO:0007669"/>
    <property type="project" value="InterPro"/>
</dbReference>
<dbReference type="PANTHER" id="PTHR11403:SF7">
    <property type="entry name" value="CYTOCHROME C OXIDASE SUBUNIT 3"/>
    <property type="match status" value="1"/>
</dbReference>
<feature type="transmembrane region" description="Helical" evidence="11">
    <location>
        <begin position="182"/>
        <end position="202"/>
    </location>
</feature>
<dbReference type="Proteomes" id="UP000645257">
    <property type="component" value="Unassembled WGS sequence"/>
</dbReference>
<dbReference type="InterPro" id="IPR013833">
    <property type="entry name" value="Cyt_c_oxidase_su3_a-hlx"/>
</dbReference>
<evidence type="ECO:0000256" key="2">
    <source>
        <dbReference type="ARBA" id="ARBA00010581"/>
    </source>
</evidence>
<evidence type="ECO:0000256" key="11">
    <source>
        <dbReference type="SAM" id="Phobius"/>
    </source>
</evidence>
<evidence type="ECO:0000259" key="12">
    <source>
        <dbReference type="PROSITE" id="PS50253"/>
    </source>
</evidence>
<evidence type="ECO:0000256" key="3">
    <source>
        <dbReference type="ARBA" id="ARBA00012949"/>
    </source>
</evidence>
<name>A0A918P2A4_9NEIS</name>